<proteinExistence type="predicted"/>
<dbReference type="RefSeq" id="WP_368637099.1">
    <property type="nucleotide sequence ID" value="NZ_JBFRHK010000009.1"/>
</dbReference>
<protein>
    <submittedName>
        <fullName evidence="1">Uncharacterized protein</fullName>
    </submittedName>
</protein>
<dbReference type="EMBL" id="JBFRHK010000009">
    <property type="protein sequence ID" value="MEX3746450.1"/>
    <property type="molecule type" value="Genomic_DNA"/>
</dbReference>
<reference evidence="1 2" key="1">
    <citation type="submission" date="2024-07" db="EMBL/GenBank/DDBJ databases">
        <title>Characterization of a bacterium isolated from hydrolysated instant sea cucumber by whole-genome sequencing and metabolomics.</title>
        <authorList>
            <person name="Luo X."/>
            <person name="Zhang Z."/>
            <person name="Zheng Z."/>
            <person name="Zhang W."/>
            <person name="Ming T."/>
            <person name="Jiao L."/>
            <person name="Su X."/>
            <person name="Kong F."/>
            <person name="Xu J."/>
        </authorList>
    </citation>
    <scope>NUCLEOTIDE SEQUENCE [LARGE SCALE GENOMIC DNA]</scope>
    <source>
        <strain evidence="1 2">XL-2024</strain>
    </source>
</reference>
<dbReference type="Proteomes" id="UP001558534">
    <property type="component" value="Unassembled WGS sequence"/>
</dbReference>
<evidence type="ECO:0000313" key="2">
    <source>
        <dbReference type="Proteomes" id="UP001558534"/>
    </source>
</evidence>
<accession>A0ABV3VZW4</accession>
<sequence>MKEVHFDKWVLNVKTEKTEALYESHNDVCLCLSCKNFRKASLLLNEEVMNFSDKLGLDLHKPTVLNAFPVEGEQVMYSGHYTIYGEIIEGEIDAWDVIVGDHCLSLVEEDGNEPAISLTEPHFQIGFEVVLQWLLPESMELMKK</sequence>
<organism evidence="1 2">
    <name type="scientific">Lysinibacillus xylanilyticus</name>
    <dbReference type="NCBI Taxonomy" id="582475"/>
    <lineage>
        <taxon>Bacteria</taxon>
        <taxon>Bacillati</taxon>
        <taxon>Bacillota</taxon>
        <taxon>Bacilli</taxon>
        <taxon>Bacillales</taxon>
        <taxon>Bacillaceae</taxon>
        <taxon>Lysinibacillus</taxon>
    </lineage>
</organism>
<comment type="caution">
    <text evidence="1">The sequence shown here is derived from an EMBL/GenBank/DDBJ whole genome shotgun (WGS) entry which is preliminary data.</text>
</comment>
<gene>
    <name evidence="1" type="ORF">AB1300_15095</name>
</gene>
<evidence type="ECO:0000313" key="1">
    <source>
        <dbReference type="EMBL" id="MEX3746450.1"/>
    </source>
</evidence>
<keyword evidence="2" id="KW-1185">Reference proteome</keyword>
<name>A0ABV3VZW4_9BACI</name>